<feature type="region of interest" description="Disordered" evidence="1">
    <location>
        <begin position="1"/>
        <end position="25"/>
    </location>
</feature>
<evidence type="ECO:0000313" key="3">
    <source>
        <dbReference type="Proteomes" id="UP001500200"/>
    </source>
</evidence>
<proteinExistence type="predicted"/>
<protein>
    <submittedName>
        <fullName evidence="2">Uncharacterized protein</fullName>
    </submittedName>
</protein>
<reference evidence="3" key="1">
    <citation type="journal article" date="2019" name="Int. J. Syst. Evol. Microbiol.">
        <title>The Global Catalogue of Microorganisms (GCM) 10K type strain sequencing project: providing services to taxonomists for standard genome sequencing and annotation.</title>
        <authorList>
            <consortium name="The Broad Institute Genomics Platform"/>
            <consortium name="The Broad Institute Genome Sequencing Center for Infectious Disease"/>
            <person name="Wu L."/>
            <person name="Ma J."/>
        </authorList>
    </citation>
    <scope>NUCLEOTIDE SEQUENCE [LARGE SCALE GENOMIC DNA]</scope>
    <source>
        <strain evidence="3">JCM 18514</strain>
    </source>
</reference>
<sequence>MLAQSKASKIGNGPSKEAFAPSKADLERCPTRYPATYIPEGKRLTRVGENSACKLKINSTEIGNQPHINVGWPSAA</sequence>
<gene>
    <name evidence="2" type="ORF">GCM10023346_26550</name>
</gene>
<evidence type="ECO:0000313" key="2">
    <source>
        <dbReference type="EMBL" id="GAA5195740.1"/>
    </source>
</evidence>
<name>A0ABP9SG46_9MICC</name>
<organism evidence="2 3">
    <name type="scientific">Arthrobacter gyeryongensis</name>
    <dbReference type="NCBI Taxonomy" id="1650592"/>
    <lineage>
        <taxon>Bacteria</taxon>
        <taxon>Bacillati</taxon>
        <taxon>Actinomycetota</taxon>
        <taxon>Actinomycetes</taxon>
        <taxon>Micrococcales</taxon>
        <taxon>Micrococcaceae</taxon>
        <taxon>Arthrobacter</taxon>
    </lineage>
</organism>
<accession>A0ABP9SG46</accession>
<evidence type="ECO:0000256" key="1">
    <source>
        <dbReference type="SAM" id="MobiDB-lite"/>
    </source>
</evidence>
<dbReference type="EMBL" id="BAABKK010000015">
    <property type="protein sequence ID" value="GAA5195740.1"/>
    <property type="molecule type" value="Genomic_DNA"/>
</dbReference>
<comment type="caution">
    <text evidence="2">The sequence shown here is derived from an EMBL/GenBank/DDBJ whole genome shotgun (WGS) entry which is preliminary data.</text>
</comment>
<dbReference type="Proteomes" id="UP001500200">
    <property type="component" value="Unassembled WGS sequence"/>
</dbReference>
<keyword evidence="3" id="KW-1185">Reference proteome</keyword>